<name>A0AAD8Y4J3_9STRA</name>
<feature type="region of interest" description="Disordered" evidence="1">
    <location>
        <begin position="178"/>
        <end position="294"/>
    </location>
</feature>
<proteinExistence type="predicted"/>
<feature type="compositionally biased region" description="Acidic residues" evidence="1">
    <location>
        <begin position="1"/>
        <end position="20"/>
    </location>
</feature>
<accession>A0AAD8Y4J3</accession>
<feature type="compositionally biased region" description="Low complexity" evidence="1">
    <location>
        <begin position="314"/>
        <end position="325"/>
    </location>
</feature>
<feature type="compositionally biased region" description="Acidic residues" evidence="1">
    <location>
        <begin position="250"/>
        <end position="280"/>
    </location>
</feature>
<dbReference type="Proteomes" id="UP001224775">
    <property type="component" value="Unassembled WGS sequence"/>
</dbReference>
<comment type="caution">
    <text evidence="2">The sequence shown here is derived from an EMBL/GenBank/DDBJ whole genome shotgun (WGS) entry which is preliminary data.</text>
</comment>
<keyword evidence="3" id="KW-1185">Reference proteome</keyword>
<feature type="compositionally biased region" description="Acidic residues" evidence="1">
    <location>
        <begin position="40"/>
        <end position="61"/>
    </location>
</feature>
<organism evidence="2 3">
    <name type="scientific">Skeletonema marinoi</name>
    <dbReference type="NCBI Taxonomy" id="267567"/>
    <lineage>
        <taxon>Eukaryota</taxon>
        <taxon>Sar</taxon>
        <taxon>Stramenopiles</taxon>
        <taxon>Ochrophyta</taxon>
        <taxon>Bacillariophyta</taxon>
        <taxon>Coscinodiscophyceae</taxon>
        <taxon>Thalassiosirophycidae</taxon>
        <taxon>Thalassiosirales</taxon>
        <taxon>Skeletonemataceae</taxon>
        <taxon>Skeletonema</taxon>
        <taxon>Skeletonema marinoi-dohrnii complex</taxon>
    </lineage>
</organism>
<feature type="region of interest" description="Disordered" evidence="1">
    <location>
        <begin position="862"/>
        <end position="893"/>
    </location>
</feature>
<feature type="compositionally biased region" description="Polar residues" evidence="1">
    <location>
        <begin position="23"/>
        <end position="39"/>
    </location>
</feature>
<feature type="compositionally biased region" description="Polar residues" evidence="1">
    <location>
        <begin position="178"/>
        <end position="190"/>
    </location>
</feature>
<feature type="region of interest" description="Disordered" evidence="1">
    <location>
        <begin position="118"/>
        <end position="147"/>
    </location>
</feature>
<feature type="compositionally biased region" description="Low complexity" evidence="1">
    <location>
        <begin position="191"/>
        <end position="200"/>
    </location>
</feature>
<reference evidence="2" key="1">
    <citation type="submission" date="2023-06" db="EMBL/GenBank/DDBJ databases">
        <title>Survivors Of The Sea: Transcriptome response of Skeletonema marinoi to long-term dormancy.</title>
        <authorList>
            <person name="Pinder M.I.M."/>
            <person name="Kourtchenko O."/>
            <person name="Robertson E.K."/>
            <person name="Larsson T."/>
            <person name="Maumus F."/>
            <person name="Osuna-Cruz C.M."/>
            <person name="Vancaester E."/>
            <person name="Stenow R."/>
            <person name="Vandepoele K."/>
            <person name="Ploug H."/>
            <person name="Bruchert V."/>
            <person name="Godhe A."/>
            <person name="Topel M."/>
        </authorList>
    </citation>
    <scope>NUCLEOTIDE SEQUENCE</scope>
    <source>
        <strain evidence="2">R05AC</strain>
    </source>
</reference>
<feature type="region of interest" description="Disordered" evidence="1">
    <location>
        <begin position="310"/>
        <end position="361"/>
    </location>
</feature>
<feature type="compositionally biased region" description="Polar residues" evidence="1">
    <location>
        <begin position="213"/>
        <end position="225"/>
    </location>
</feature>
<protein>
    <submittedName>
        <fullName evidence="2">Uncharacterized protein</fullName>
    </submittedName>
</protein>
<feature type="compositionally biased region" description="Polar residues" evidence="1">
    <location>
        <begin position="862"/>
        <end position="872"/>
    </location>
</feature>
<feature type="region of interest" description="Disordered" evidence="1">
    <location>
        <begin position="770"/>
        <end position="839"/>
    </location>
</feature>
<sequence length="1100" mass="120058">MSGWDDEDDLDLMLLDDVEDTAPLNNGDTTTIDDSNNNGWEDDDGLDALDDFSSQEEEQEIEPPAVAAATPLTRPSTAGTETTVVKMLNEHEKMMHNEIKQIQTADENVAATNIEEQVAASADDNDDEDDDAWDFEDDEDIFNEDNDDLNFIDETTTMTSAPTETIAASLPTTTTIDAAAQFSSSITSDGTNPNSNHQQSNPPPPPPPTENNKVSIPETNKNPFLQDSDDEGQPPSPFEEQHDTAVLNNENEEMDNAIISDNEDGWSDDDDLFEEGDELLDSSSPVQKTTPSAGAAAGVVAATAVPPPPPPVPIAASTSAASHISPVANRTRSKNATPGPPPPPIPKPLQHQQHQPPLNPSQQRIHQMLTTYTANLKSNNYPSRLHSKLHMYQTKPRTTSQEENTITPAAELRHYYAIRPKLRKYTLGVELDRMEYTLRLENGSRTSDKDVIRSYFGVGEDGGMVGGGGDDDGEVEATVEELLIRSANQSLLADALVALTGSEEDVLVDDTSCEDDDFFDGDDDGAKSRRSMGLILSGPLCMMSSVAETCQFTVDLQCGKVEALCDLAISVPFHGDVTAIQELLEYDEQLGEKIIGDGRIILARARVSVRFRPGGEGGNENDEPTVQYAIQSINALLSPNSPVLRQVAIALAHDQEDPFFQEEQRADVGDATDIRDLFLLNQHLLSDSGLLAVSDQLERLRGAAEAKSTGFRSALRQLDGVTNVSGKLQFLKGTANATRGQGSGSGTSGFLGLGLALPSAEEIEAAEREAQNAVTRQDDATFHFPRPDEVHEGLRFPRPYDGNEGYSRPFDDRNARPHPPPPPPPPPAPPGRPPQTEEVIDRPKPIIGGLFTGLSRLAAAATQSSDLRTEQQWGDEGGTGLTPPSSPKANHFVQAPTTDFPTVYRKEENANIISQSTTGLEDGVIGIVQHPLTHLASQQPCDQGSEFLTKGDVNGETIMENTVEDEHEEDGGWWSDDEFDFEEPASKDFVEDQSVANKKESKGTPLPPSSTSHAEEEEVVSYLQQNVRPFESKTDTQQSIQSKPSKRFSEEVSIALQGKIESENKEMIQSGRLKRWTPLREDRILRQKLMEVMRHNLIQN</sequence>
<feature type="region of interest" description="Disordered" evidence="1">
    <location>
        <begin position="1"/>
        <end position="80"/>
    </location>
</feature>
<feature type="compositionally biased region" description="Low complexity" evidence="1">
    <location>
        <begin position="348"/>
        <end position="361"/>
    </location>
</feature>
<gene>
    <name evidence="2" type="ORF">QTG54_009976</name>
</gene>
<feature type="region of interest" description="Disordered" evidence="1">
    <location>
        <begin position="990"/>
        <end position="1050"/>
    </location>
</feature>
<dbReference type="AlphaFoldDB" id="A0AAD8Y4J3"/>
<dbReference type="EMBL" id="JATAAI010000018">
    <property type="protein sequence ID" value="KAK1739433.1"/>
    <property type="molecule type" value="Genomic_DNA"/>
</dbReference>
<feature type="compositionally biased region" description="Basic and acidic residues" evidence="1">
    <location>
        <begin position="770"/>
        <end position="795"/>
    </location>
</feature>
<evidence type="ECO:0000313" key="2">
    <source>
        <dbReference type="EMBL" id="KAK1739433.1"/>
    </source>
</evidence>
<evidence type="ECO:0000313" key="3">
    <source>
        <dbReference type="Proteomes" id="UP001224775"/>
    </source>
</evidence>
<feature type="compositionally biased region" description="Acidic residues" evidence="1">
    <location>
        <begin position="123"/>
        <end position="147"/>
    </location>
</feature>
<evidence type="ECO:0000256" key="1">
    <source>
        <dbReference type="SAM" id="MobiDB-lite"/>
    </source>
</evidence>
<feature type="compositionally biased region" description="Pro residues" evidence="1">
    <location>
        <begin position="338"/>
        <end position="347"/>
    </location>
</feature>
<feature type="compositionally biased region" description="Low complexity" evidence="1">
    <location>
        <begin position="281"/>
        <end position="294"/>
    </location>
</feature>
<feature type="compositionally biased region" description="Pro residues" evidence="1">
    <location>
        <begin position="817"/>
        <end position="833"/>
    </location>
</feature>